<sequence>MRERFCIGVATRTQDGPMVWVAHKVVTESG</sequence>
<dbReference type="AlphaFoldDB" id="A0A6J7BVS2"/>
<proteinExistence type="predicted"/>
<evidence type="ECO:0000313" key="1">
    <source>
        <dbReference type="EMBL" id="CAB4849957.1"/>
    </source>
</evidence>
<reference evidence="1" key="1">
    <citation type="submission" date="2020-05" db="EMBL/GenBank/DDBJ databases">
        <authorList>
            <person name="Chiriac C."/>
            <person name="Salcher M."/>
            <person name="Ghai R."/>
            <person name="Kavagutti S V."/>
        </authorList>
    </citation>
    <scope>NUCLEOTIDE SEQUENCE</scope>
</reference>
<gene>
    <name evidence="1" type="ORF">UFOPK3268_00890</name>
</gene>
<dbReference type="EMBL" id="CAFBIZ010000103">
    <property type="protein sequence ID" value="CAB4849957.1"/>
    <property type="molecule type" value="Genomic_DNA"/>
</dbReference>
<name>A0A6J7BVS2_9ZZZZ</name>
<protein>
    <submittedName>
        <fullName evidence="1">Unannotated protein</fullName>
    </submittedName>
</protein>
<organism evidence="1">
    <name type="scientific">freshwater metagenome</name>
    <dbReference type="NCBI Taxonomy" id="449393"/>
    <lineage>
        <taxon>unclassified sequences</taxon>
        <taxon>metagenomes</taxon>
        <taxon>ecological metagenomes</taxon>
    </lineage>
</organism>
<accession>A0A6J7BVS2</accession>